<dbReference type="Proteomes" id="UP001157167">
    <property type="component" value="Unassembled WGS sequence"/>
</dbReference>
<dbReference type="PANTHER" id="PTHR33446">
    <property type="entry name" value="PROTEIN TONB-RELATED"/>
    <property type="match status" value="1"/>
</dbReference>
<evidence type="ECO:0000256" key="6">
    <source>
        <dbReference type="ARBA" id="ARBA00022692"/>
    </source>
</evidence>
<evidence type="ECO:0000313" key="12">
    <source>
        <dbReference type="EMBL" id="GLT23735.1"/>
    </source>
</evidence>
<keyword evidence="13" id="KW-1185">Reference proteome</keyword>
<comment type="subcellular location">
    <subcellularLocation>
        <location evidence="1">Cell inner membrane</location>
        <topology evidence="1">Single-pass membrane protein</topology>
        <orientation evidence="1">Periplasmic side</orientation>
    </subcellularLocation>
</comment>
<comment type="similarity">
    <text evidence="2">Belongs to the TonB family.</text>
</comment>
<evidence type="ECO:0000256" key="5">
    <source>
        <dbReference type="ARBA" id="ARBA00022519"/>
    </source>
</evidence>
<evidence type="ECO:0000256" key="1">
    <source>
        <dbReference type="ARBA" id="ARBA00004383"/>
    </source>
</evidence>
<evidence type="ECO:0000256" key="10">
    <source>
        <dbReference type="SAM" id="MobiDB-lite"/>
    </source>
</evidence>
<sequence>MQPLQRPPAPSPSPTPVPGPAAGAGGAWPTFAGRSARYALEWGVGVSLAIHAVLLSIHFVMPDPAKFKRNDKGLEVVLVNSRHAQRPDTADILAQTNLDAGGNSDKKARPATPLPPMEQTRAGDSLIEAQRRSEQQQAPQVQAMTAKQAKAALAVDPRHANPTEAPRQVSGYDLLDSSAAVARIEAQIDKDLMDYASRPRKKFIGARAHEYRFAQYAEDWRQKIERVGTLNYPDAARGKLYGSLLLSVTIRADGNVENVEILRSSGHKLLDDAARRIVQLAAPYAAFPPDIRKDTDVIEITRTWTFTNADMLQTSARKD</sequence>
<feature type="region of interest" description="Disordered" evidence="10">
    <location>
        <begin position="1"/>
        <end position="23"/>
    </location>
</feature>
<proteinExistence type="inferred from homology"/>
<name>A0ABQ6FH22_9RHOO</name>
<gene>
    <name evidence="12" type="ORF">GCM10007933_32050</name>
</gene>
<keyword evidence="4" id="KW-1003">Cell membrane</keyword>
<dbReference type="InterPro" id="IPR051045">
    <property type="entry name" value="TonB-dependent_transducer"/>
</dbReference>
<keyword evidence="9" id="KW-0472">Membrane</keyword>
<evidence type="ECO:0000313" key="13">
    <source>
        <dbReference type="Proteomes" id="UP001157167"/>
    </source>
</evidence>
<dbReference type="PANTHER" id="PTHR33446:SF11">
    <property type="entry name" value="TONB3"/>
    <property type="match status" value="1"/>
</dbReference>
<comment type="caution">
    <text evidence="12">The sequence shown here is derived from an EMBL/GenBank/DDBJ whole genome shotgun (WGS) entry which is preliminary data.</text>
</comment>
<evidence type="ECO:0000256" key="7">
    <source>
        <dbReference type="ARBA" id="ARBA00022927"/>
    </source>
</evidence>
<dbReference type="InterPro" id="IPR006260">
    <property type="entry name" value="TonB/TolA_C"/>
</dbReference>
<organism evidence="12 13">
    <name type="scientific">Zoogloea oryzae</name>
    <dbReference type="NCBI Taxonomy" id="310767"/>
    <lineage>
        <taxon>Bacteria</taxon>
        <taxon>Pseudomonadati</taxon>
        <taxon>Pseudomonadota</taxon>
        <taxon>Betaproteobacteria</taxon>
        <taxon>Rhodocyclales</taxon>
        <taxon>Zoogloeaceae</taxon>
        <taxon>Zoogloea</taxon>
    </lineage>
</organism>
<evidence type="ECO:0000256" key="9">
    <source>
        <dbReference type="ARBA" id="ARBA00023136"/>
    </source>
</evidence>
<dbReference type="InterPro" id="IPR037682">
    <property type="entry name" value="TonB_C"/>
</dbReference>
<dbReference type="NCBIfam" id="TIGR01352">
    <property type="entry name" value="tonB_Cterm"/>
    <property type="match status" value="1"/>
</dbReference>
<evidence type="ECO:0000259" key="11">
    <source>
        <dbReference type="PROSITE" id="PS52015"/>
    </source>
</evidence>
<evidence type="ECO:0000256" key="3">
    <source>
        <dbReference type="ARBA" id="ARBA00022448"/>
    </source>
</evidence>
<keyword evidence="8" id="KW-1133">Transmembrane helix</keyword>
<dbReference type="Gene3D" id="3.30.1150.10">
    <property type="match status" value="1"/>
</dbReference>
<dbReference type="RefSeq" id="WP_284188920.1">
    <property type="nucleotide sequence ID" value="NZ_BSPX01000058.1"/>
</dbReference>
<keyword evidence="5" id="KW-0997">Cell inner membrane</keyword>
<feature type="region of interest" description="Disordered" evidence="10">
    <location>
        <begin position="97"/>
        <end position="120"/>
    </location>
</feature>
<evidence type="ECO:0000256" key="4">
    <source>
        <dbReference type="ARBA" id="ARBA00022475"/>
    </source>
</evidence>
<reference evidence="13" key="1">
    <citation type="journal article" date="2019" name="Int. J. Syst. Evol. Microbiol.">
        <title>The Global Catalogue of Microorganisms (GCM) 10K type strain sequencing project: providing services to taxonomists for standard genome sequencing and annotation.</title>
        <authorList>
            <consortium name="The Broad Institute Genomics Platform"/>
            <consortium name="The Broad Institute Genome Sequencing Center for Infectious Disease"/>
            <person name="Wu L."/>
            <person name="Ma J."/>
        </authorList>
    </citation>
    <scope>NUCLEOTIDE SEQUENCE [LARGE SCALE GENOMIC DNA]</scope>
    <source>
        <strain evidence="13">NBRC 102407</strain>
    </source>
</reference>
<accession>A0ABQ6FH22</accession>
<keyword evidence="6" id="KW-0812">Transmembrane</keyword>
<feature type="domain" description="TonB C-terminal" evidence="11">
    <location>
        <begin position="216"/>
        <end position="313"/>
    </location>
</feature>
<feature type="compositionally biased region" description="Pro residues" evidence="10">
    <location>
        <begin position="1"/>
        <end position="19"/>
    </location>
</feature>
<dbReference type="SUPFAM" id="SSF74653">
    <property type="entry name" value="TolA/TonB C-terminal domain"/>
    <property type="match status" value="1"/>
</dbReference>
<dbReference type="Pfam" id="PF03544">
    <property type="entry name" value="TonB_C"/>
    <property type="match status" value="1"/>
</dbReference>
<evidence type="ECO:0000256" key="2">
    <source>
        <dbReference type="ARBA" id="ARBA00006555"/>
    </source>
</evidence>
<keyword evidence="7" id="KW-0653">Protein transport</keyword>
<protein>
    <submittedName>
        <fullName evidence="12">Energy transducer TonB</fullName>
    </submittedName>
</protein>
<dbReference type="EMBL" id="BSPX01000058">
    <property type="protein sequence ID" value="GLT23735.1"/>
    <property type="molecule type" value="Genomic_DNA"/>
</dbReference>
<keyword evidence="3" id="KW-0813">Transport</keyword>
<evidence type="ECO:0000256" key="8">
    <source>
        <dbReference type="ARBA" id="ARBA00022989"/>
    </source>
</evidence>
<dbReference type="PROSITE" id="PS52015">
    <property type="entry name" value="TONB_CTD"/>
    <property type="match status" value="1"/>
</dbReference>